<sequence>MIKQAFQRFLGPVTANLLAVLAFVIAVGTSWRWVTLALVTATLAVTVLYRDGNGLGRYLVSRALVAGGVLAAFIRFLPAEVDWAFNISAALTLGYISMETVLNRVSLLPMDSRHLRVSGRPLSWLVNATVVFYADCALVALFALAPIIELQSWLALVAVIAVGLLHSALALESIYTKTYRSAGRDDIIAALTRYQPEFLIHWDAPAASVRQVEMWLPYLERVGARFAIVVRRRRNVDVMAGITNRPVVLASSISDVDAVMAPSLKAVFYVNNGAKNTHTVRFAELTHVQLLHGDSEKQPSYNPITAMFDEIWVAGQAGQDRYAQNGVDIPAGKFRIVGRPQVENVKVVRTPISEIKHKVVLYAPTWIGYFGDTNHCSLAVGHKILKALLARPDVTVIMRHHQLTTKNAKSAAQLAELERILAKDRAATKRKHLWGDATSAGEFVDWANKADAMIADVSSVVSDFLYSEKPFAVTDMLNEGDQMEASARIFGAAYQLRHDMSNVAEVVGHLLGDDPKAEIRQQLKAYYLGDFPTERYADGFVEQARRTLTRPTMGEVLNGVAPIPTKVVMEVKENDDDDDAESYGRHAYVISQRSSVEDEEFSTAS</sequence>
<dbReference type="RefSeq" id="WP_344082992.1">
    <property type="nucleotide sequence ID" value="NZ_BAAALS010000017.1"/>
</dbReference>
<feature type="transmembrane region" description="Helical" evidence="1">
    <location>
        <begin position="153"/>
        <end position="171"/>
    </location>
</feature>
<keyword evidence="1" id="KW-0812">Transmembrane</keyword>
<accession>A0ABN2KNS6</accession>
<gene>
    <name evidence="2" type="ORF">GCM10009681_35690</name>
</gene>
<keyword evidence="1" id="KW-1133">Transmembrane helix</keyword>
<keyword evidence="3" id="KW-1185">Reference proteome</keyword>
<dbReference type="EMBL" id="BAAALS010000017">
    <property type="protein sequence ID" value="GAA1761390.1"/>
    <property type="molecule type" value="Genomic_DNA"/>
</dbReference>
<evidence type="ECO:0000313" key="2">
    <source>
        <dbReference type="EMBL" id="GAA1761390.1"/>
    </source>
</evidence>
<evidence type="ECO:0000313" key="3">
    <source>
        <dbReference type="Proteomes" id="UP001500655"/>
    </source>
</evidence>
<dbReference type="Gene3D" id="3.40.50.12580">
    <property type="match status" value="1"/>
</dbReference>
<feature type="transmembrane region" description="Helical" evidence="1">
    <location>
        <begin position="59"/>
        <end position="77"/>
    </location>
</feature>
<reference evidence="2 3" key="1">
    <citation type="journal article" date="2019" name="Int. J. Syst. Evol. Microbiol.">
        <title>The Global Catalogue of Microorganisms (GCM) 10K type strain sequencing project: providing services to taxonomists for standard genome sequencing and annotation.</title>
        <authorList>
            <consortium name="The Broad Institute Genomics Platform"/>
            <consortium name="The Broad Institute Genome Sequencing Center for Infectious Disease"/>
            <person name="Wu L."/>
            <person name="Ma J."/>
        </authorList>
    </citation>
    <scope>NUCLEOTIDE SEQUENCE [LARGE SCALE GENOMIC DNA]</scope>
    <source>
        <strain evidence="2 3">JCM 13249</strain>
    </source>
</reference>
<feature type="transmembrane region" description="Helical" evidence="1">
    <location>
        <begin position="83"/>
        <end position="102"/>
    </location>
</feature>
<keyword evidence="1" id="KW-0472">Membrane</keyword>
<comment type="caution">
    <text evidence="2">The sequence shown here is derived from an EMBL/GenBank/DDBJ whole genome shotgun (WGS) entry which is preliminary data.</text>
</comment>
<feature type="transmembrane region" description="Helical" evidence="1">
    <location>
        <begin position="9"/>
        <end position="27"/>
    </location>
</feature>
<dbReference type="InterPro" id="IPR043148">
    <property type="entry name" value="TagF_C"/>
</dbReference>
<dbReference type="SUPFAM" id="SSF53756">
    <property type="entry name" value="UDP-Glycosyltransferase/glycogen phosphorylase"/>
    <property type="match status" value="1"/>
</dbReference>
<dbReference type="InterPro" id="IPR007554">
    <property type="entry name" value="Glycerophosphate_synth"/>
</dbReference>
<evidence type="ECO:0000256" key="1">
    <source>
        <dbReference type="SAM" id="Phobius"/>
    </source>
</evidence>
<organism evidence="2 3">
    <name type="scientific">Luedemannella helvata</name>
    <dbReference type="NCBI Taxonomy" id="349315"/>
    <lineage>
        <taxon>Bacteria</taxon>
        <taxon>Bacillati</taxon>
        <taxon>Actinomycetota</taxon>
        <taxon>Actinomycetes</taxon>
        <taxon>Micromonosporales</taxon>
        <taxon>Micromonosporaceae</taxon>
        <taxon>Luedemannella</taxon>
    </lineage>
</organism>
<dbReference type="Pfam" id="PF04464">
    <property type="entry name" value="Glyphos_transf"/>
    <property type="match status" value="1"/>
</dbReference>
<dbReference type="Proteomes" id="UP001500655">
    <property type="component" value="Unassembled WGS sequence"/>
</dbReference>
<feature type="transmembrane region" description="Helical" evidence="1">
    <location>
        <begin position="122"/>
        <end position="147"/>
    </location>
</feature>
<proteinExistence type="predicted"/>
<protein>
    <submittedName>
        <fullName evidence="2">CDP-glycerol glycerophosphotransferase family protein</fullName>
    </submittedName>
</protein>
<name>A0ABN2KNS6_9ACTN</name>